<dbReference type="EMBL" id="CP139487">
    <property type="protein sequence ID" value="WPU63253.1"/>
    <property type="molecule type" value="Genomic_DNA"/>
</dbReference>
<organism evidence="1 2">
    <name type="scientific">Peredibacter starrii</name>
    <dbReference type="NCBI Taxonomy" id="28202"/>
    <lineage>
        <taxon>Bacteria</taxon>
        <taxon>Pseudomonadati</taxon>
        <taxon>Bdellovibrionota</taxon>
        <taxon>Bacteriovoracia</taxon>
        <taxon>Bacteriovoracales</taxon>
        <taxon>Bacteriovoracaceae</taxon>
        <taxon>Peredibacter</taxon>
    </lineage>
</organism>
<protein>
    <submittedName>
        <fullName evidence="1">DUF2797 domain-containing protein</fullName>
    </submittedName>
</protein>
<gene>
    <name evidence="1" type="ORF">SOO65_11210</name>
</gene>
<dbReference type="Proteomes" id="UP001324634">
    <property type="component" value="Chromosome"/>
</dbReference>
<proteinExistence type="predicted"/>
<accession>A0AAX4HJ56</accession>
<dbReference type="InterPro" id="IPR021246">
    <property type="entry name" value="DUF2797"/>
</dbReference>
<evidence type="ECO:0000313" key="2">
    <source>
        <dbReference type="Proteomes" id="UP001324634"/>
    </source>
</evidence>
<evidence type="ECO:0000313" key="1">
    <source>
        <dbReference type="EMBL" id="WPU63253.1"/>
    </source>
</evidence>
<reference evidence="1 2" key="1">
    <citation type="submission" date="2023-11" db="EMBL/GenBank/DDBJ databases">
        <title>Peredibacter starrii A3.12.</title>
        <authorList>
            <person name="Mitchell R.J."/>
        </authorList>
    </citation>
    <scope>NUCLEOTIDE SEQUENCE [LARGE SCALE GENOMIC DNA]</scope>
    <source>
        <strain evidence="1 2">A3.12</strain>
    </source>
</reference>
<dbReference type="KEGG" id="psti:SOO65_11210"/>
<sequence>MKLTGTLSKMETRHDDVVSYGLQLREVRFDLNQAVGKDLRLTYSGNIICENCGKKTKKSYAEGHCYPCTMKLASCDLCILKPELCHFDKGTCREPQWGEENCFKNHIVYLANSSGLKVGITRKTQVPIRWMDQGASEALPILEVKNRFVSGQVEVLFKKHINDKTDWRKMLKGEPDSIDLKEWRDKLLKEVAEDLKHFDVTVLDQEIYKFKYPVEKYPEKVNSFNLDKTNEVTGRLMGIKGQYLIFDTGVLNVRSHTGYEITLEEIHATT</sequence>
<name>A0AAX4HJ56_9BACT</name>
<dbReference type="Pfam" id="PF10977">
    <property type="entry name" value="DUF2797"/>
    <property type="match status" value="1"/>
</dbReference>
<dbReference type="AlphaFoldDB" id="A0AAX4HJ56"/>
<keyword evidence="2" id="KW-1185">Reference proteome</keyword>